<proteinExistence type="predicted"/>
<reference evidence="1 2" key="1">
    <citation type="submission" date="2023-04" db="EMBL/GenBank/DDBJ databases">
        <title>Marinoamorphus aggregata gen. nov., sp. Nov., isolate from tissue of brittle star Ophioplocus japonicus.</title>
        <authorList>
            <person name="Kawano K."/>
            <person name="Sawayama S."/>
            <person name="Nakagawa S."/>
        </authorList>
    </citation>
    <scope>NUCLEOTIDE SEQUENCE [LARGE SCALE GENOMIC DNA]</scope>
    <source>
        <strain evidence="1 2">NKW23</strain>
    </source>
</reference>
<dbReference type="RefSeq" id="WP_285674705.1">
    <property type="nucleotide sequence ID" value="NZ_BSYI01000062.1"/>
</dbReference>
<dbReference type="InterPro" id="IPR007485">
    <property type="entry name" value="LPS_assembly_LptE"/>
</dbReference>
<protein>
    <submittedName>
        <fullName evidence="1">LPS assembly lipoprotein LptE</fullName>
    </submittedName>
</protein>
<keyword evidence="2" id="KW-1185">Reference proteome</keyword>
<accession>A0ABQ6LTH7</accession>
<dbReference type="EMBL" id="BSYI01000062">
    <property type="protein sequence ID" value="GMG85372.1"/>
    <property type="molecule type" value="Genomic_DNA"/>
</dbReference>
<organism evidence="1 2">
    <name type="scientific">Paralimibaculum aggregatum</name>
    <dbReference type="NCBI Taxonomy" id="3036245"/>
    <lineage>
        <taxon>Bacteria</taxon>
        <taxon>Pseudomonadati</taxon>
        <taxon>Pseudomonadota</taxon>
        <taxon>Alphaproteobacteria</taxon>
        <taxon>Rhodobacterales</taxon>
        <taxon>Paracoccaceae</taxon>
        <taxon>Paralimibaculum</taxon>
    </lineage>
</organism>
<evidence type="ECO:0000313" key="2">
    <source>
        <dbReference type="Proteomes" id="UP001239909"/>
    </source>
</evidence>
<gene>
    <name evidence="1" type="primary">lptE</name>
    <name evidence="1" type="ORF">LNKW23_45920</name>
</gene>
<keyword evidence="1" id="KW-0449">Lipoprotein</keyword>
<dbReference type="Pfam" id="PF04390">
    <property type="entry name" value="LptE"/>
    <property type="match status" value="1"/>
</dbReference>
<comment type="caution">
    <text evidence="1">The sequence shown here is derived from an EMBL/GenBank/DDBJ whole genome shotgun (WGS) entry which is preliminary data.</text>
</comment>
<dbReference type="Proteomes" id="UP001239909">
    <property type="component" value="Unassembled WGS sequence"/>
</dbReference>
<dbReference type="Gene3D" id="3.30.160.150">
    <property type="entry name" value="Lipoprotein like domain"/>
    <property type="match status" value="1"/>
</dbReference>
<name>A0ABQ6LTH7_9RHOB</name>
<evidence type="ECO:0000313" key="1">
    <source>
        <dbReference type="EMBL" id="GMG85372.1"/>
    </source>
</evidence>
<sequence>MSWSEDGAAGPSRRALLAALPALGLAGCFRPMLAEDTDAAGLRGRIALPPIDGRMGYHLSRRLEERLGSPARPDLRLQVTLTTRDTGLAIEPDNSVTRRTLTATADWRLLKTGETEPLLARRMVVRSGYNATSSLYASRVAERTVERRLAEDLAERISREIFAEAGRLPGAGAS</sequence>